<evidence type="ECO:0000256" key="6">
    <source>
        <dbReference type="ARBA" id="ARBA00022989"/>
    </source>
</evidence>
<dbReference type="GO" id="GO:0016763">
    <property type="term" value="F:pentosyltransferase activity"/>
    <property type="evidence" value="ECO:0007669"/>
    <property type="project" value="TreeGrafter"/>
</dbReference>
<dbReference type="Proteomes" id="UP000606172">
    <property type="component" value="Unassembled WGS sequence"/>
</dbReference>
<dbReference type="Pfam" id="PF13231">
    <property type="entry name" value="PMT_2"/>
    <property type="match status" value="1"/>
</dbReference>
<evidence type="ECO:0000256" key="4">
    <source>
        <dbReference type="ARBA" id="ARBA00022679"/>
    </source>
</evidence>
<evidence type="ECO:0000256" key="9">
    <source>
        <dbReference type="SAM" id="Phobius"/>
    </source>
</evidence>
<dbReference type="PANTHER" id="PTHR33908:SF3">
    <property type="entry name" value="UNDECAPRENYL PHOSPHATE-ALPHA-4-AMINO-4-DEOXY-L-ARABINOSE ARABINOSYL TRANSFERASE"/>
    <property type="match status" value="1"/>
</dbReference>
<feature type="transmembrane region" description="Helical" evidence="9">
    <location>
        <begin position="28"/>
        <end position="46"/>
    </location>
</feature>
<feature type="transmembrane region" description="Helical" evidence="9">
    <location>
        <begin position="368"/>
        <end position="388"/>
    </location>
</feature>
<evidence type="ECO:0000313" key="12">
    <source>
        <dbReference type="EMBL" id="GII95067.1"/>
    </source>
</evidence>
<keyword evidence="7 9" id="KW-0472">Membrane</keyword>
<feature type="transmembrane region" description="Helical" evidence="9">
    <location>
        <begin position="162"/>
        <end position="179"/>
    </location>
</feature>
<keyword evidence="5 9" id="KW-0812">Transmembrane</keyword>
<dbReference type="EMBL" id="BOOW01000032">
    <property type="protein sequence ID" value="GII95067.1"/>
    <property type="molecule type" value="Genomic_DNA"/>
</dbReference>
<dbReference type="InterPro" id="IPR038731">
    <property type="entry name" value="RgtA/B/C-like"/>
</dbReference>
<accession>A0A919RKV1</accession>
<evidence type="ECO:0000256" key="5">
    <source>
        <dbReference type="ARBA" id="ARBA00022692"/>
    </source>
</evidence>
<dbReference type="InterPro" id="IPR056785">
    <property type="entry name" value="YkcA/B-like_C"/>
</dbReference>
<feature type="region of interest" description="Disordered" evidence="8">
    <location>
        <begin position="1"/>
        <end position="25"/>
    </location>
</feature>
<feature type="transmembrane region" description="Helical" evidence="9">
    <location>
        <begin position="400"/>
        <end position="418"/>
    </location>
</feature>
<evidence type="ECO:0000259" key="11">
    <source>
        <dbReference type="Pfam" id="PF24878"/>
    </source>
</evidence>
<keyword evidence="3" id="KW-0328">Glycosyltransferase</keyword>
<dbReference type="GO" id="GO:0009103">
    <property type="term" value="P:lipopolysaccharide biosynthetic process"/>
    <property type="evidence" value="ECO:0007669"/>
    <property type="project" value="UniProtKB-ARBA"/>
</dbReference>
<feature type="transmembrane region" description="Helical" evidence="9">
    <location>
        <begin position="191"/>
        <end position="219"/>
    </location>
</feature>
<reference evidence="12" key="1">
    <citation type="submission" date="2021-01" db="EMBL/GenBank/DDBJ databases">
        <title>Whole genome shotgun sequence of Sinosporangium siamense NBRC 109515.</title>
        <authorList>
            <person name="Komaki H."/>
            <person name="Tamura T."/>
        </authorList>
    </citation>
    <scope>NUCLEOTIDE SEQUENCE</scope>
    <source>
        <strain evidence="12">NBRC 109515</strain>
    </source>
</reference>
<feature type="transmembrane region" description="Helical" evidence="9">
    <location>
        <begin position="111"/>
        <end position="129"/>
    </location>
</feature>
<feature type="transmembrane region" description="Helical" evidence="9">
    <location>
        <begin position="455"/>
        <end position="474"/>
    </location>
</feature>
<keyword evidence="6 9" id="KW-1133">Transmembrane helix</keyword>
<protein>
    <submittedName>
        <fullName evidence="12">Glycosyl transferase</fullName>
    </submittedName>
</protein>
<evidence type="ECO:0000256" key="1">
    <source>
        <dbReference type="ARBA" id="ARBA00004651"/>
    </source>
</evidence>
<sequence length="656" mass="68896">MSATMDTSAALALPPPETPEESRKGHRLHTVAVAAMTVLAAVTYLWGIERRPSGIQAYYAAAVRTMSESWSAFWWGGFDPAGFLSVDKVPGGLWPQALSVRLFGYSDMAQLLPQALVMAGCVPLLYAAVRRWAGPAAGLAGAAVLVTTPVWTVIARINAPDVYLMFCLLAVVYCATRGLKEGRAGSMAWAGLWLALGFQAKMLQAVILWGVVAAVYLCCAPPPWRRRTLHVAASSALALAVSLFWPLTAALMPAAARPYMDGSAGDSVWEMLFLYNGLSRVLDAGQEGLGPAPLTAGGAAGPLRLLGPEHAAQIGWLLPAALISLAVALLSARRAPRTDLLRSGWLLWGGWLLAYGLATSFAEGVHPYYTSSFAPAVAALAGAGAVAAARLWNGPWPGPVLLPLLIVVTTVWAVVILGDVPYAPPWSATAVAAAGGVALFLLVVSKISEFGGRPVGLLGAGVAAAGALLGPAVWSAATLDRPTSTVGAFFAMIEPVAGPSDYEAKAAAMLKVRRPLRAEELKAAEAALISAIPHADQGLHNYLRRRQGQARYLMATTGAELAAPYIARFGSAVLPMGGFTGGGPRPSAQELASLVEQGQVRYVLTGGYGVQNRANRDRTSWVHTSCRPVAPSAYGARRVQRAPVLYDCKESHELGR</sequence>
<feature type="domain" description="Glycosyltransferase RgtA/B/C/D-like" evidence="10">
    <location>
        <begin position="87"/>
        <end position="245"/>
    </location>
</feature>
<feature type="domain" description="Putative mannosyltransferase YkcA/B-like C-terminal" evidence="11">
    <location>
        <begin position="539"/>
        <end position="624"/>
    </location>
</feature>
<feature type="transmembrane region" description="Helical" evidence="9">
    <location>
        <begin position="344"/>
        <end position="362"/>
    </location>
</feature>
<dbReference type="Pfam" id="PF24878">
    <property type="entry name" value="YkcB_C"/>
    <property type="match status" value="1"/>
</dbReference>
<evidence type="ECO:0000256" key="3">
    <source>
        <dbReference type="ARBA" id="ARBA00022676"/>
    </source>
</evidence>
<feature type="transmembrane region" description="Helical" evidence="9">
    <location>
        <begin position="314"/>
        <end position="332"/>
    </location>
</feature>
<evidence type="ECO:0000259" key="10">
    <source>
        <dbReference type="Pfam" id="PF13231"/>
    </source>
</evidence>
<comment type="subcellular location">
    <subcellularLocation>
        <location evidence="1">Cell membrane</location>
        <topology evidence="1">Multi-pass membrane protein</topology>
    </subcellularLocation>
</comment>
<dbReference type="GO" id="GO:0005886">
    <property type="term" value="C:plasma membrane"/>
    <property type="evidence" value="ECO:0007669"/>
    <property type="project" value="UniProtKB-SubCell"/>
</dbReference>
<comment type="caution">
    <text evidence="12">The sequence shown here is derived from an EMBL/GenBank/DDBJ whole genome shotgun (WGS) entry which is preliminary data.</text>
</comment>
<dbReference type="AlphaFoldDB" id="A0A919RKV1"/>
<organism evidence="12 13">
    <name type="scientific">Sinosporangium siamense</name>
    <dbReference type="NCBI Taxonomy" id="1367973"/>
    <lineage>
        <taxon>Bacteria</taxon>
        <taxon>Bacillati</taxon>
        <taxon>Actinomycetota</taxon>
        <taxon>Actinomycetes</taxon>
        <taxon>Streptosporangiales</taxon>
        <taxon>Streptosporangiaceae</taxon>
        <taxon>Sinosporangium</taxon>
    </lineage>
</organism>
<keyword evidence="4 12" id="KW-0808">Transferase</keyword>
<feature type="transmembrane region" description="Helical" evidence="9">
    <location>
        <begin position="231"/>
        <end position="252"/>
    </location>
</feature>
<dbReference type="InterPro" id="IPR050297">
    <property type="entry name" value="LipidA_mod_glycosyltrf_83"/>
</dbReference>
<evidence type="ECO:0000256" key="7">
    <source>
        <dbReference type="ARBA" id="ARBA00023136"/>
    </source>
</evidence>
<dbReference type="RefSeq" id="WP_204030118.1">
    <property type="nucleotide sequence ID" value="NZ_BOOW01000032.1"/>
</dbReference>
<keyword evidence="13" id="KW-1185">Reference proteome</keyword>
<feature type="transmembrane region" description="Helical" evidence="9">
    <location>
        <begin position="135"/>
        <end position="155"/>
    </location>
</feature>
<name>A0A919RKV1_9ACTN</name>
<evidence type="ECO:0000256" key="2">
    <source>
        <dbReference type="ARBA" id="ARBA00022475"/>
    </source>
</evidence>
<proteinExistence type="predicted"/>
<feature type="transmembrane region" description="Helical" evidence="9">
    <location>
        <begin position="424"/>
        <end position="443"/>
    </location>
</feature>
<keyword evidence="2" id="KW-1003">Cell membrane</keyword>
<dbReference type="PANTHER" id="PTHR33908">
    <property type="entry name" value="MANNOSYLTRANSFERASE YKCB-RELATED"/>
    <property type="match status" value="1"/>
</dbReference>
<gene>
    <name evidence="12" type="ORF">Ssi02_52980</name>
</gene>
<evidence type="ECO:0000256" key="8">
    <source>
        <dbReference type="SAM" id="MobiDB-lite"/>
    </source>
</evidence>
<dbReference type="GO" id="GO:0010041">
    <property type="term" value="P:response to iron(III) ion"/>
    <property type="evidence" value="ECO:0007669"/>
    <property type="project" value="TreeGrafter"/>
</dbReference>
<evidence type="ECO:0000313" key="13">
    <source>
        <dbReference type="Proteomes" id="UP000606172"/>
    </source>
</evidence>